<proteinExistence type="predicted"/>
<protein>
    <submittedName>
        <fullName evidence="1">OsmC family protein</fullName>
    </submittedName>
</protein>
<organism evidence="1 2">
    <name type="scientific">Planosporangium thailandense</name>
    <dbReference type="NCBI Taxonomy" id="765197"/>
    <lineage>
        <taxon>Bacteria</taxon>
        <taxon>Bacillati</taxon>
        <taxon>Actinomycetota</taxon>
        <taxon>Actinomycetes</taxon>
        <taxon>Micromonosporales</taxon>
        <taxon>Micromonosporaceae</taxon>
        <taxon>Planosporangium</taxon>
    </lineage>
</organism>
<accession>A0ABX0XVI9</accession>
<sequence>MSNLREYLSQKRAALTARRAAPNRGTVPLHARVTAEGRSGIRRIRIRDFQIISDSGPNFAGYDLGPGSPELQAGVLGSCVTHIFLIKAAELEIPLDSLAVDVQAEYDPRAQEPGNTEVPVYPQNFRYQVEVSSPASDEDLARLHAEVQRVCPILNLLRNPQEINGSVVRTGSAEGGQHRTA</sequence>
<dbReference type="InterPro" id="IPR015946">
    <property type="entry name" value="KH_dom-like_a/b"/>
</dbReference>
<evidence type="ECO:0000313" key="2">
    <source>
        <dbReference type="Proteomes" id="UP000722989"/>
    </source>
</evidence>
<name>A0ABX0XVI9_9ACTN</name>
<dbReference type="Pfam" id="PF02566">
    <property type="entry name" value="OsmC"/>
    <property type="match status" value="1"/>
</dbReference>
<dbReference type="PANTHER" id="PTHR35368">
    <property type="entry name" value="HYDROPEROXIDE REDUCTASE"/>
    <property type="match status" value="1"/>
</dbReference>
<evidence type="ECO:0000313" key="1">
    <source>
        <dbReference type="EMBL" id="NJC69907.1"/>
    </source>
</evidence>
<dbReference type="EMBL" id="JAATVY010000004">
    <property type="protein sequence ID" value="NJC69907.1"/>
    <property type="molecule type" value="Genomic_DNA"/>
</dbReference>
<dbReference type="SUPFAM" id="SSF82784">
    <property type="entry name" value="OsmC-like"/>
    <property type="match status" value="1"/>
</dbReference>
<dbReference type="PANTHER" id="PTHR35368:SF1">
    <property type="entry name" value="HYDROPEROXIDE REDUCTASE"/>
    <property type="match status" value="1"/>
</dbReference>
<dbReference type="InterPro" id="IPR052924">
    <property type="entry name" value="OsmC/Ohr_hydroprdx_reductase"/>
</dbReference>
<dbReference type="RefSeq" id="WP_167924773.1">
    <property type="nucleotide sequence ID" value="NZ_JAATVY010000004.1"/>
</dbReference>
<comment type="caution">
    <text evidence="1">The sequence shown here is derived from an EMBL/GenBank/DDBJ whole genome shotgun (WGS) entry which is preliminary data.</text>
</comment>
<dbReference type="Gene3D" id="3.30.300.20">
    <property type="match status" value="1"/>
</dbReference>
<dbReference type="Proteomes" id="UP000722989">
    <property type="component" value="Unassembled WGS sequence"/>
</dbReference>
<gene>
    <name evidence="1" type="ORF">HC031_09280</name>
</gene>
<reference evidence="1 2" key="1">
    <citation type="submission" date="2020-03" db="EMBL/GenBank/DDBJ databases">
        <title>WGS of the type strain of Planosporangium spp.</title>
        <authorList>
            <person name="Thawai C."/>
        </authorList>
    </citation>
    <scope>NUCLEOTIDE SEQUENCE [LARGE SCALE GENOMIC DNA]</scope>
    <source>
        <strain evidence="1 2">TBRC 5610</strain>
    </source>
</reference>
<dbReference type="InterPro" id="IPR036102">
    <property type="entry name" value="OsmC/Ohrsf"/>
</dbReference>
<dbReference type="InterPro" id="IPR003718">
    <property type="entry name" value="OsmC/Ohr_fam"/>
</dbReference>
<keyword evidence="2" id="KW-1185">Reference proteome</keyword>